<dbReference type="SMART" id="SM00256">
    <property type="entry name" value="FBOX"/>
    <property type="match status" value="1"/>
</dbReference>
<dbReference type="Gene3D" id="1.20.1280.50">
    <property type="match status" value="1"/>
</dbReference>
<dbReference type="InterPro" id="IPR032675">
    <property type="entry name" value="LRR_dom_sf"/>
</dbReference>
<protein>
    <recommendedName>
        <fullName evidence="1">F-box domain-containing protein</fullName>
    </recommendedName>
</protein>
<dbReference type="Gene3D" id="3.80.10.10">
    <property type="entry name" value="Ribonuclease Inhibitor"/>
    <property type="match status" value="2"/>
</dbReference>
<dbReference type="GO" id="GO:0031146">
    <property type="term" value="P:SCF-dependent proteasomal ubiquitin-dependent protein catabolic process"/>
    <property type="evidence" value="ECO:0007669"/>
    <property type="project" value="TreeGrafter"/>
</dbReference>
<dbReference type="GO" id="GO:0019005">
    <property type="term" value="C:SCF ubiquitin ligase complex"/>
    <property type="evidence" value="ECO:0007669"/>
    <property type="project" value="TreeGrafter"/>
</dbReference>
<dbReference type="PANTHER" id="PTHR13318">
    <property type="entry name" value="PARTNER OF PAIRED, ISOFORM B-RELATED"/>
    <property type="match status" value="1"/>
</dbReference>
<dbReference type="AlphaFoldDB" id="A0A8I6RDT9"/>
<sequence>MLKTLIKRMKTKLSCRKESNFVGNDCLNMLDRNNSTIVTRSAAKRRKIEEDDDRYQNSAVKTSLLSLSDDVLLIIFSYLPPADLLSLSKCCQRVANVVCDRSLWERVDLRKTRLTLGELENYTRYLQKNTKFLATRGFEEAPLIDPRKATISKDVLKSIIKNAPNLETLIMENHAIDCVKVTLEEFPPNLLVLRMHKCQMIRMPQERSYFYKLDKVLPHLKVLDLTDCIWFVPHTLLALSKSPKLEQLILKGCNVTECLPYASLAANFGFSVLKTLDLRNTSVTDIEVTCFNRTTSLRNLYLGAYPGDANEDSHVTDYSITTFGGGVQEYGDRGFRERGAIGIDIRDEVVIIDVSACPRPICRLESLILQNYPGITDRSLNHAVTSMPDLKFLDVSHTGVTRTGVQTFRESRPEVKLISTLV</sequence>
<dbReference type="PROSITE" id="PS50181">
    <property type="entry name" value="FBOX"/>
    <property type="match status" value="1"/>
</dbReference>
<dbReference type="Proteomes" id="UP000494040">
    <property type="component" value="Unassembled WGS sequence"/>
</dbReference>
<dbReference type="InterPro" id="IPR036047">
    <property type="entry name" value="F-box-like_dom_sf"/>
</dbReference>
<feature type="domain" description="F-box" evidence="1">
    <location>
        <begin position="61"/>
        <end position="107"/>
    </location>
</feature>
<dbReference type="Pfam" id="PF12937">
    <property type="entry name" value="F-box-like"/>
    <property type="match status" value="1"/>
</dbReference>
<evidence type="ECO:0000313" key="3">
    <source>
        <dbReference type="Proteomes" id="UP000494040"/>
    </source>
</evidence>
<organism evidence="2 3">
    <name type="scientific">Cimex lectularius</name>
    <name type="common">Bed bug</name>
    <name type="synonym">Acanthia lectularia</name>
    <dbReference type="NCBI Taxonomy" id="79782"/>
    <lineage>
        <taxon>Eukaryota</taxon>
        <taxon>Metazoa</taxon>
        <taxon>Ecdysozoa</taxon>
        <taxon>Arthropoda</taxon>
        <taxon>Hexapoda</taxon>
        <taxon>Insecta</taxon>
        <taxon>Pterygota</taxon>
        <taxon>Neoptera</taxon>
        <taxon>Paraneoptera</taxon>
        <taxon>Hemiptera</taxon>
        <taxon>Heteroptera</taxon>
        <taxon>Panheteroptera</taxon>
        <taxon>Cimicomorpha</taxon>
        <taxon>Cimicidae</taxon>
        <taxon>Cimex</taxon>
    </lineage>
</organism>
<dbReference type="InterPro" id="IPR001810">
    <property type="entry name" value="F-box_dom"/>
</dbReference>
<dbReference type="OrthoDB" id="9856535at2759"/>
<dbReference type="GeneID" id="106662370"/>
<evidence type="ECO:0000313" key="2">
    <source>
        <dbReference type="EnsemblMetazoa" id="XP_014241919.1"/>
    </source>
</evidence>
<dbReference type="SUPFAM" id="SSF81383">
    <property type="entry name" value="F-box domain"/>
    <property type="match status" value="1"/>
</dbReference>
<name>A0A8I6RDT9_CIMLE</name>
<reference evidence="2" key="1">
    <citation type="submission" date="2022-01" db="UniProtKB">
        <authorList>
            <consortium name="EnsemblMetazoa"/>
        </authorList>
    </citation>
    <scope>IDENTIFICATION</scope>
</reference>
<dbReference type="KEGG" id="clec:106662370"/>
<evidence type="ECO:0000259" key="1">
    <source>
        <dbReference type="PROSITE" id="PS50181"/>
    </source>
</evidence>
<dbReference type="SUPFAM" id="SSF52047">
    <property type="entry name" value="RNI-like"/>
    <property type="match status" value="1"/>
</dbReference>
<keyword evidence="3" id="KW-1185">Reference proteome</keyword>
<accession>A0A8I6RDT9</accession>
<dbReference type="OMA" id="CDRKVIN"/>
<dbReference type="EnsemblMetazoa" id="XM_014386433.1">
    <property type="protein sequence ID" value="XP_014241919.1"/>
    <property type="gene ID" value="LOC106662370"/>
</dbReference>
<proteinExistence type="predicted"/>
<dbReference type="RefSeq" id="XP_014241919.1">
    <property type="nucleotide sequence ID" value="XM_014386433.1"/>
</dbReference>